<keyword evidence="2" id="KW-1185">Reference proteome</keyword>
<reference evidence="1 2" key="1">
    <citation type="journal article" date="2013" name="Nature">
        <title>Insights into bilaterian evolution from three spiralian genomes.</title>
        <authorList>
            <person name="Simakov O."/>
            <person name="Marletaz F."/>
            <person name="Cho S.J."/>
            <person name="Edsinger-Gonzales E."/>
            <person name="Havlak P."/>
            <person name="Hellsten U."/>
            <person name="Kuo D.H."/>
            <person name="Larsson T."/>
            <person name="Lv J."/>
            <person name="Arendt D."/>
            <person name="Savage R."/>
            <person name="Osoegawa K."/>
            <person name="de Jong P."/>
            <person name="Grimwood J."/>
            <person name="Chapman J.A."/>
            <person name="Shapiro H."/>
            <person name="Aerts A."/>
            <person name="Otillar R.P."/>
            <person name="Terry A.Y."/>
            <person name="Boore J.L."/>
            <person name="Grigoriev I.V."/>
            <person name="Lindberg D.R."/>
            <person name="Seaver E.C."/>
            <person name="Weisblat D.A."/>
            <person name="Putnam N.H."/>
            <person name="Rokhsar D.S."/>
        </authorList>
    </citation>
    <scope>NUCLEOTIDE SEQUENCE [LARGE SCALE GENOMIC DNA]</scope>
</reference>
<sequence length="133" mass="15046">MASKVGTLLRIARLTKPSFRQFSGPVNPAVSSRQVEIVNVSEPPEREGPGDRNQWMVFSIIASIVVNLLVAYNASRHLEEPIMWINYPHLRKAKKEMPFGDGTHNLMHNTHCRLSPEDYAKWRAEHPASGHGH</sequence>
<gene>
    <name evidence="1" type="ORF">LOTGIDRAFT_238295</name>
</gene>
<dbReference type="CTD" id="20250715"/>
<dbReference type="Gene3D" id="4.10.95.10">
    <property type="entry name" value="Cytochrome c oxidase, subunit VIa"/>
    <property type="match status" value="1"/>
</dbReference>
<dbReference type="GeneID" id="20250715"/>
<accession>V4B207</accession>
<proteinExistence type="predicted"/>
<dbReference type="KEGG" id="lgi:LOTGIDRAFT_238295"/>
<evidence type="ECO:0000313" key="1">
    <source>
        <dbReference type="EMBL" id="ESP01511.1"/>
    </source>
</evidence>
<dbReference type="STRING" id="225164.V4B207"/>
<dbReference type="EMBL" id="KB200505">
    <property type="protein sequence ID" value="ESP01511.1"/>
    <property type="molecule type" value="Genomic_DNA"/>
</dbReference>
<dbReference type="SUPFAM" id="SSF81411">
    <property type="entry name" value="Mitochondrial cytochrome c oxidase subunit VIa"/>
    <property type="match status" value="1"/>
</dbReference>
<evidence type="ECO:0000313" key="2">
    <source>
        <dbReference type="Proteomes" id="UP000030746"/>
    </source>
</evidence>
<dbReference type="AlphaFoldDB" id="V4B207"/>
<organism evidence="1 2">
    <name type="scientific">Lottia gigantea</name>
    <name type="common">Giant owl limpet</name>
    <dbReference type="NCBI Taxonomy" id="225164"/>
    <lineage>
        <taxon>Eukaryota</taxon>
        <taxon>Metazoa</taxon>
        <taxon>Spiralia</taxon>
        <taxon>Lophotrochozoa</taxon>
        <taxon>Mollusca</taxon>
        <taxon>Gastropoda</taxon>
        <taxon>Patellogastropoda</taxon>
        <taxon>Lottioidea</taxon>
        <taxon>Lottiidae</taxon>
        <taxon>Lottia</taxon>
    </lineage>
</organism>
<protein>
    <submittedName>
        <fullName evidence="1">Uncharacterized protein</fullName>
    </submittedName>
</protein>
<dbReference type="InterPro" id="IPR036418">
    <property type="entry name" value="Cyt_c_oxidase_su6a_sf"/>
</dbReference>
<dbReference type="Proteomes" id="UP000030746">
    <property type="component" value="Unassembled WGS sequence"/>
</dbReference>
<dbReference type="RefSeq" id="XP_009047830.1">
    <property type="nucleotide sequence ID" value="XM_009049582.1"/>
</dbReference>
<dbReference type="HOGENOM" id="CLU_122515_1_1_1"/>
<name>V4B207_LOTGI</name>